<dbReference type="InterPro" id="IPR002125">
    <property type="entry name" value="CMP_dCMP_dom"/>
</dbReference>
<evidence type="ECO:0000256" key="8">
    <source>
        <dbReference type="ARBA" id="ARBA00022833"/>
    </source>
</evidence>
<dbReference type="InterPro" id="IPR002734">
    <property type="entry name" value="RibDG_C"/>
</dbReference>
<accession>A0ABQ2WGJ8</accession>
<evidence type="ECO:0000256" key="1">
    <source>
        <dbReference type="ARBA" id="ARBA00002151"/>
    </source>
</evidence>
<evidence type="ECO:0000256" key="6">
    <source>
        <dbReference type="ARBA" id="ARBA00022619"/>
    </source>
</evidence>
<keyword evidence="7 12" id="KW-0479">Metal-binding</keyword>
<dbReference type="SUPFAM" id="SSF53927">
    <property type="entry name" value="Cytidine deaminase-like"/>
    <property type="match status" value="1"/>
</dbReference>
<comment type="similarity">
    <text evidence="4 12">In the N-terminal section; belongs to the cytidine and deoxycytidylate deaminase family.</text>
</comment>
<organism evidence="14 15">
    <name type="scientific">Alishewanella tabrizica</name>
    <dbReference type="NCBI Taxonomy" id="671278"/>
    <lineage>
        <taxon>Bacteria</taxon>
        <taxon>Pseudomonadati</taxon>
        <taxon>Pseudomonadota</taxon>
        <taxon>Gammaproteobacteria</taxon>
        <taxon>Alteromonadales</taxon>
        <taxon>Alteromonadaceae</taxon>
        <taxon>Alishewanella</taxon>
    </lineage>
</organism>
<dbReference type="EC" id="1.1.1.193" evidence="12"/>
<evidence type="ECO:0000256" key="5">
    <source>
        <dbReference type="ARBA" id="ARBA00007417"/>
    </source>
</evidence>
<dbReference type="Pfam" id="PF01872">
    <property type="entry name" value="RibD_C"/>
    <property type="match status" value="1"/>
</dbReference>
<evidence type="ECO:0000313" key="14">
    <source>
        <dbReference type="EMBL" id="GGW50596.1"/>
    </source>
</evidence>
<dbReference type="InterPro" id="IPR050765">
    <property type="entry name" value="Riboflavin_Biosynth_HTPR"/>
</dbReference>
<dbReference type="EC" id="3.5.4.26" evidence="12"/>
<dbReference type="RefSeq" id="WP_189479764.1">
    <property type="nucleotide sequence ID" value="NZ_BMYR01000001.1"/>
</dbReference>
<dbReference type="PIRSF" id="PIRSF006769">
    <property type="entry name" value="RibD"/>
    <property type="match status" value="1"/>
</dbReference>
<comment type="pathway">
    <text evidence="3 12">Cofactor biosynthesis; riboflavin biosynthesis; 5-amino-6-(D-ribitylamino)uracil from GTP: step 3/4.</text>
</comment>
<dbReference type="InterPro" id="IPR011549">
    <property type="entry name" value="RibD_C"/>
</dbReference>
<sequence>MRFSDDDIAFMAEAIALAAKGRFTTDPNPNVGALVVKNQQVLGRGYHHQAGQGHAEVYALAEAGAAAKGATCYVTLEPCAHYGRTPPCAEALVKAGVSRVVIAMLDPNPLVAGKGVAILQAAGIDVQSGLLAAEARALNPGFLSRMERKRPYVWLKMAASLDGRTALANGVSQWLTGIGARQDVQLFRAQSSAILSTASTLLTDSARLTVRQVSACSITPLTDNQIRQPLRVILDRQQRLTGSEPLFAEGGPVLLCYAAEQTPKHLAQAKVPVEQLAMTTTAFGHLCLTSVLAALHERQVNSVWTEAGSTLAGQLIAHGLVDELVLYQAPRFLGELAQPLAKLGDFQDLQQGPQWLIQDVVMLGSDIRIRALPVFPSLATSDASTEEAH</sequence>
<keyword evidence="6 12" id="KW-0686">Riboflavin biosynthesis</keyword>
<comment type="pathway">
    <text evidence="2 12">Cofactor biosynthesis; riboflavin biosynthesis; 5-amino-6-(D-ribitylamino)uracil from GTP: step 2/4.</text>
</comment>
<dbReference type="SUPFAM" id="SSF53597">
    <property type="entry name" value="Dihydrofolate reductase-like"/>
    <property type="match status" value="1"/>
</dbReference>
<dbReference type="Gene3D" id="3.40.430.10">
    <property type="entry name" value="Dihydrofolate Reductase, subunit A"/>
    <property type="match status" value="1"/>
</dbReference>
<evidence type="ECO:0000256" key="11">
    <source>
        <dbReference type="ARBA" id="ARBA00023268"/>
    </source>
</evidence>
<evidence type="ECO:0000256" key="12">
    <source>
        <dbReference type="PIRNR" id="PIRNR006769"/>
    </source>
</evidence>
<reference evidence="15" key="1">
    <citation type="journal article" date="2019" name="Int. J. Syst. Evol. Microbiol.">
        <title>The Global Catalogue of Microorganisms (GCM) 10K type strain sequencing project: providing services to taxonomists for standard genome sequencing and annotation.</title>
        <authorList>
            <consortium name="The Broad Institute Genomics Platform"/>
            <consortium name="The Broad Institute Genome Sequencing Center for Infectious Disease"/>
            <person name="Wu L."/>
            <person name="Ma J."/>
        </authorList>
    </citation>
    <scope>NUCLEOTIDE SEQUENCE [LARGE SCALE GENOMIC DNA]</scope>
    <source>
        <strain evidence="15">KCTC 23723</strain>
    </source>
</reference>
<comment type="catalytic activity">
    <reaction evidence="12">
        <text>2,5-diamino-6-hydroxy-4-(5-phosphoribosylamino)-pyrimidine + H2O + H(+) = 5-amino-6-(5-phospho-D-ribosylamino)uracil + NH4(+)</text>
        <dbReference type="Rhea" id="RHEA:21868"/>
        <dbReference type="ChEBI" id="CHEBI:15377"/>
        <dbReference type="ChEBI" id="CHEBI:15378"/>
        <dbReference type="ChEBI" id="CHEBI:28938"/>
        <dbReference type="ChEBI" id="CHEBI:58453"/>
        <dbReference type="ChEBI" id="CHEBI:58614"/>
        <dbReference type="EC" id="3.5.4.26"/>
    </reaction>
</comment>
<dbReference type="InterPro" id="IPR004794">
    <property type="entry name" value="Eubact_RibD"/>
</dbReference>
<dbReference type="Gene3D" id="3.40.140.10">
    <property type="entry name" value="Cytidine Deaminase, domain 2"/>
    <property type="match status" value="1"/>
</dbReference>
<dbReference type="CDD" id="cd01284">
    <property type="entry name" value="Riboflavin_deaminase-reductase"/>
    <property type="match status" value="1"/>
</dbReference>
<feature type="domain" description="CMP/dCMP-type deaminase" evidence="13">
    <location>
        <begin position="5"/>
        <end position="127"/>
    </location>
</feature>
<dbReference type="Proteomes" id="UP000634667">
    <property type="component" value="Unassembled WGS sequence"/>
</dbReference>
<comment type="similarity">
    <text evidence="5 12">In the C-terminal section; belongs to the HTP reductase family.</text>
</comment>
<protein>
    <recommendedName>
        <fullName evidence="12">Riboflavin biosynthesis protein RibD</fullName>
    </recommendedName>
    <domain>
        <recommendedName>
            <fullName evidence="12">Diaminohydroxyphosphoribosylaminopyrimidine deaminase</fullName>
            <shortName evidence="12">DRAP deaminase</shortName>
            <ecNumber evidence="12">3.5.4.26</ecNumber>
        </recommendedName>
        <alternativeName>
            <fullName evidence="12">Riboflavin-specific deaminase</fullName>
        </alternativeName>
    </domain>
    <domain>
        <recommendedName>
            <fullName evidence="12">5-amino-6-(5-phosphoribosylamino)uracil reductase</fullName>
            <ecNumber evidence="12">1.1.1.193</ecNumber>
        </recommendedName>
        <alternativeName>
            <fullName evidence="12">HTP reductase</fullName>
        </alternativeName>
    </domain>
</protein>
<dbReference type="InterPro" id="IPR024072">
    <property type="entry name" value="DHFR-like_dom_sf"/>
</dbReference>
<comment type="caution">
    <text evidence="14">The sequence shown here is derived from an EMBL/GenBank/DDBJ whole genome shotgun (WGS) entry which is preliminary data.</text>
</comment>
<evidence type="ECO:0000256" key="4">
    <source>
        <dbReference type="ARBA" id="ARBA00005259"/>
    </source>
</evidence>
<dbReference type="PROSITE" id="PS00903">
    <property type="entry name" value="CYT_DCMP_DEAMINASES_1"/>
    <property type="match status" value="1"/>
</dbReference>
<evidence type="ECO:0000313" key="15">
    <source>
        <dbReference type="Proteomes" id="UP000634667"/>
    </source>
</evidence>
<dbReference type="PANTHER" id="PTHR38011">
    <property type="entry name" value="DIHYDROFOLATE REDUCTASE FAMILY PROTEIN (AFU_ORTHOLOGUE AFUA_8G06820)"/>
    <property type="match status" value="1"/>
</dbReference>
<evidence type="ECO:0000256" key="9">
    <source>
        <dbReference type="ARBA" id="ARBA00022857"/>
    </source>
</evidence>
<evidence type="ECO:0000259" key="13">
    <source>
        <dbReference type="PROSITE" id="PS51747"/>
    </source>
</evidence>
<keyword evidence="11" id="KW-0511">Multifunctional enzyme</keyword>
<dbReference type="Pfam" id="PF00383">
    <property type="entry name" value="dCMP_cyt_deam_1"/>
    <property type="match status" value="1"/>
</dbReference>
<dbReference type="InterPro" id="IPR016193">
    <property type="entry name" value="Cytidine_deaminase-like"/>
</dbReference>
<comment type="catalytic activity">
    <reaction evidence="12">
        <text>5-amino-6-(5-phospho-D-ribitylamino)uracil + NADP(+) = 5-amino-6-(5-phospho-D-ribosylamino)uracil + NADPH + H(+)</text>
        <dbReference type="Rhea" id="RHEA:17845"/>
        <dbReference type="ChEBI" id="CHEBI:15378"/>
        <dbReference type="ChEBI" id="CHEBI:57783"/>
        <dbReference type="ChEBI" id="CHEBI:58349"/>
        <dbReference type="ChEBI" id="CHEBI:58421"/>
        <dbReference type="ChEBI" id="CHEBI:58453"/>
        <dbReference type="EC" id="1.1.1.193"/>
    </reaction>
</comment>
<evidence type="ECO:0000256" key="3">
    <source>
        <dbReference type="ARBA" id="ARBA00004910"/>
    </source>
</evidence>
<name>A0ABQ2WGJ8_9ALTE</name>
<keyword evidence="8 12" id="KW-0862">Zinc</keyword>
<keyword evidence="9 12" id="KW-0521">NADP</keyword>
<dbReference type="EMBL" id="BMYR01000001">
    <property type="protein sequence ID" value="GGW50596.1"/>
    <property type="molecule type" value="Genomic_DNA"/>
</dbReference>
<evidence type="ECO:0000256" key="10">
    <source>
        <dbReference type="ARBA" id="ARBA00023002"/>
    </source>
</evidence>
<keyword evidence="10 12" id="KW-0560">Oxidoreductase</keyword>
<keyword evidence="15" id="KW-1185">Reference proteome</keyword>
<comment type="function">
    <text evidence="1 12">Converts 2,5-diamino-6-(ribosylamino)-4(3h)-pyrimidinone 5'-phosphate into 5-amino-6-(ribosylamino)-2,4(1h,3h)-pyrimidinedione 5'-phosphate.</text>
</comment>
<dbReference type="InterPro" id="IPR016192">
    <property type="entry name" value="APOBEC/CMP_deaminase_Zn-bd"/>
</dbReference>
<evidence type="ECO:0000256" key="2">
    <source>
        <dbReference type="ARBA" id="ARBA00004882"/>
    </source>
</evidence>
<gene>
    <name evidence="14" type="primary">ribD</name>
    <name evidence="14" type="ORF">GCM10008111_03150</name>
</gene>
<evidence type="ECO:0000256" key="7">
    <source>
        <dbReference type="ARBA" id="ARBA00022723"/>
    </source>
</evidence>
<dbReference type="NCBIfam" id="TIGR00227">
    <property type="entry name" value="ribD_Cterm"/>
    <property type="match status" value="1"/>
</dbReference>
<keyword evidence="12" id="KW-0378">Hydrolase</keyword>
<dbReference type="NCBIfam" id="TIGR00326">
    <property type="entry name" value="eubact_ribD"/>
    <property type="match status" value="1"/>
</dbReference>
<dbReference type="PANTHER" id="PTHR38011:SF7">
    <property type="entry name" value="2,5-DIAMINO-6-RIBOSYLAMINO-4(3H)-PYRIMIDINONE 5'-PHOSPHATE REDUCTASE"/>
    <property type="match status" value="1"/>
</dbReference>
<dbReference type="PROSITE" id="PS51747">
    <property type="entry name" value="CYT_DCMP_DEAMINASES_2"/>
    <property type="match status" value="1"/>
</dbReference>
<proteinExistence type="inferred from homology"/>
<comment type="cofactor">
    <cofactor evidence="12">
        <name>Zn(2+)</name>
        <dbReference type="ChEBI" id="CHEBI:29105"/>
    </cofactor>
    <text evidence="12">Binds 1 zinc ion.</text>
</comment>